<evidence type="ECO:0000313" key="10">
    <source>
        <dbReference type="EMBL" id="GAQ82204.1"/>
    </source>
</evidence>
<evidence type="ECO:0000256" key="6">
    <source>
        <dbReference type="ARBA" id="ARBA00023078"/>
    </source>
</evidence>
<proteinExistence type="inferred from homology"/>
<keyword evidence="3" id="KW-0602">Photosynthesis</keyword>
<accession>A0A1Y1HUA8</accession>
<dbReference type="GO" id="GO:0009654">
    <property type="term" value="C:photosystem II oxygen evolving complex"/>
    <property type="evidence" value="ECO:0007669"/>
    <property type="project" value="InterPro"/>
</dbReference>
<evidence type="ECO:0000256" key="3">
    <source>
        <dbReference type="ARBA" id="ARBA00022531"/>
    </source>
</evidence>
<dbReference type="SUPFAM" id="SSF101112">
    <property type="entry name" value="Oxygen-evolving enhancer protein 3"/>
    <property type="match status" value="1"/>
</dbReference>
<evidence type="ECO:0000256" key="2">
    <source>
        <dbReference type="ARBA" id="ARBA00022528"/>
    </source>
</evidence>
<dbReference type="OMA" id="QKAWPYV"/>
<evidence type="ECO:0000256" key="9">
    <source>
        <dbReference type="ARBA" id="ARBA00035649"/>
    </source>
</evidence>
<keyword evidence="5" id="KW-0809">Transit peptide</keyword>
<evidence type="ECO:0000256" key="5">
    <source>
        <dbReference type="ARBA" id="ARBA00022946"/>
    </source>
</evidence>
<keyword evidence="11" id="KW-1185">Reference proteome</keyword>
<dbReference type="GO" id="GO:0009535">
    <property type="term" value="C:chloroplast thylakoid membrane"/>
    <property type="evidence" value="ECO:0007669"/>
    <property type="project" value="UniProtKB-SubCell"/>
</dbReference>
<dbReference type="InterPro" id="IPR023222">
    <property type="entry name" value="PsbQ-like_dom_sf"/>
</dbReference>
<dbReference type="GO" id="GO:0019898">
    <property type="term" value="C:extrinsic component of membrane"/>
    <property type="evidence" value="ECO:0007669"/>
    <property type="project" value="InterPro"/>
</dbReference>
<dbReference type="InterPro" id="IPR054099">
    <property type="entry name" value="PSII_PsbQ_pln"/>
</dbReference>
<name>A0A1Y1HUA8_KLENI</name>
<dbReference type="Gene3D" id="1.20.120.290">
    <property type="entry name" value="Oxygen-evolving enhancer protein 3 (PsbQ), four-helix up-down bundle"/>
    <property type="match status" value="1"/>
</dbReference>
<dbReference type="EMBL" id="DF237053">
    <property type="protein sequence ID" value="GAQ82204.1"/>
    <property type="molecule type" value="Genomic_DNA"/>
</dbReference>
<evidence type="ECO:0000256" key="7">
    <source>
        <dbReference type="ARBA" id="ARBA00023136"/>
    </source>
</evidence>
<reference evidence="10 11" key="1">
    <citation type="journal article" date="2014" name="Nat. Commun.">
        <title>Klebsormidium flaccidum genome reveals primary factors for plant terrestrial adaptation.</title>
        <authorList>
            <person name="Hori K."/>
            <person name="Maruyama F."/>
            <person name="Fujisawa T."/>
            <person name="Togashi T."/>
            <person name="Yamamoto N."/>
            <person name="Seo M."/>
            <person name="Sato S."/>
            <person name="Yamada T."/>
            <person name="Mori H."/>
            <person name="Tajima N."/>
            <person name="Moriyama T."/>
            <person name="Ikeuchi M."/>
            <person name="Watanabe M."/>
            <person name="Wada H."/>
            <person name="Kobayashi K."/>
            <person name="Saito M."/>
            <person name="Masuda T."/>
            <person name="Sasaki-Sekimoto Y."/>
            <person name="Mashiguchi K."/>
            <person name="Awai K."/>
            <person name="Shimojima M."/>
            <person name="Masuda S."/>
            <person name="Iwai M."/>
            <person name="Nobusawa T."/>
            <person name="Narise T."/>
            <person name="Kondo S."/>
            <person name="Saito H."/>
            <person name="Sato R."/>
            <person name="Murakawa M."/>
            <person name="Ihara Y."/>
            <person name="Oshima-Yamada Y."/>
            <person name="Ohtaka K."/>
            <person name="Satoh M."/>
            <person name="Sonobe K."/>
            <person name="Ishii M."/>
            <person name="Ohtani R."/>
            <person name="Kanamori-Sato M."/>
            <person name="Honoki R."/>
            <person name="Miyazaki D."/>
            <person name="Mochizuki H."/>
            <person name="Umetsu J."/>
            <person name="Higashi K."/>
            <person name="Shibata D."/>
            <person name="Kamiya Y."/>
            <person name="Sato N."/>
            <person name="Nakamura Y."/>
            <person name="Tabata S."/>
            <person name="Ida S."/>
            <person name="Kurokawa K."/>
            <person name="Ohta H."/>
        </authorList>
    </citation>
    <scope>NUCLEOTIDE SEQUENCE [LARGE SCALE GENOMIC DNA]</scope>
    <source>
        <strain evidence="10 11">NIES-2285</strain>
    </source>
</reference>
<evidence type="ECO:0000256" key="4">
    <source>
        <dbReference type="ARBA" id="ARBA00022640"/>
    </source>
</evidence>
<dbReference type="Pfam" id="PF05757">
    <property type="entry name" value="PsbQ"/>
    <property type="match status" value="1"/>
</dbReference>
<comment type="similarity">
    <text evidence="9">Belongs to the PsbQ family.</text>
</comment>
<sequence length="228" mass="24343">MASSTVARASTSVAAFQKVEVGNAATKASRAFAAVPVSSKRGQSLMVRASAKEEAAVPRRAMLSLLAAAAVSVGTVQRANAEATSIKIGPSPKPFGGLPGTKNADEARDLDQPLKQRFFLQSEDVAGAQARLKASAAAIQDSEKYIAKKAWPFVQNQLRLEAQYLNFDIDTIASSKSKEEKKAIKALQKSLNAELDSLDYAARKKSQEKAKESYDKVVSILNDVISKA</sequence>
<dbReference type="GO" id="GO:0009767">
    <property type="term" value="P:photosynthetic electron transport chain"/>
    <property type="evidence" value="ECO:0000318"/>
    <property type="project" value="GO_Central"/>
</dbReference>
<keyword evidence="4" id="KW-0934">Plastid</keyword>
<keyword evidence="6" id="KW-0793">Thylakoid</keyword>
<dbReference type="PANTHER" id="PTHR33399:SF3">
    <property type="entry name" value="OXYGEN-EVOLVING ENHANCER PROTEIN 3-1, CHLOROPLASTIC"/>
    <property type="match status" value="1"/>
</dbReference>
<keyword evidence="7" id="KW-0472">Membrane</keyword>
<keyword evidence="2" id="KW-0150">Chloroplast</keyword>
<evidence type="ECO:0000313" key="11">
    <source>
        <dbReference type="Proteomes" id="UP000054558"/>
    </source>
</evidence>
<dbReference type="GO" id="GO:0005509">
    <property type="term" value="F:calcium ion binding"/>
    <property type="evidence" value="ECO:0007669"/>
    <property type="project" value="InterPro"/>
</dbReference>
<dbReference type="OrthoDB" id="497707at2759"/>
<protein>
    <submittedName>
        <fullName evidence="10">Photosystem II subunit psbQ</fullName>
    </submittedName>
</protein>
<dbReference type="PANTHER" id="PTHR33399">
    <property type="entry name" value="OXYGEN-EVOLVING ENHANCER PROTEIN 3-1, CHLOROPLASTIC"/>
    <property type="match status" value="1"/>
</dbReference>
<keyword evidence="8" id="KW-0604">Photosystem II</keyword>
<dbReference type="AlphaFoldDB" id="A0A1Y1HUA8"/>
<dbReference type="GO" id="GO:0009507">
    <property type="term" value="C:chloroplast"/>
    <property type="evidence" value="ECO:0000318"/>
    <property type="project" value="GO_Central"/>
</dbReference>
<evidence type="ECO:0000256" key="1">
    <source>
        <dbReference type="ARBA" id="ARBA00004334"/>
    </source>
</evidence>
<comment type="subcellular location">
    <subcellularLocation>
        <location evidence="1">Plastid</location>
        <location evidence="1">Chloroplast thylakoid membrane</location>
    </subcellularLocation>
</comment>
<dbReference type="Proteomes" id="UP000054558">
    <property type="component" value="Unassembled WGS sequence"/>
</dbReference>
<dbReference type="InterPro" id="IPR008797">
    <property type="entry name" value="PSII_PsbQ"/>
</dbReference>
<gene>
    <name evidence="10" type="ORF">KFL_001040070</name>
</gene>
<organism evidence="10 11">
    <name type="scientific">Klebsormidium nitens</name>
    <name type="common">Green alga</name>
    <name type="synonym">Ulothrix nitens</name>
    <dbReference type="NCBI Taxonomy" id="105231"/>
    <lineage>
        <taxon>Eukaryota</taxon>
        <taxon>Viridiplantae</taxon>
        <taxon>Streptophyta</taxon>
        <taxon>Klebsormidiophyceae</taxon>
        <taxon>Klebsormidiales</taxon>
        <taxon>Klebsormidiaceae</taxon>
        <taxon>Klebsormidium</taxon>
    </lineage>
</organism>
<dbReference type="STRING" id="105231.A0A1Y1HUA8"/>
<evidence type="ECO:0000256" key="8">
    <source>
        <dbReference type="ARBA" id="ARBA00023276"/>
    </source>
</evidence>